<dbReference type="EMBL" id="PDCR01000009">
    <property type="protein sequence ID" value="PEG54836.1"/>
    <property type="molecule type" value="Genomic_DNA"/>
</dbReference>
<organism evidence="3 5">
    <name type="scientific">Mycolicibacterium diernhoferi</name>
    <dbReference type="NCBI Taxonomy" id="1801"/>
    <lineage>
        <taxon>Bacteria</taxon>
        <taxon>Bacillati</taxon>
        <taxon>Actinomycetota</taxon>
        <taxon>Actinomycetes</taxon>
        <taxon>Mycobacteriales</taxon>
        <taxon>Mycobacteriaceae</taxon>
        <taxon>Mycolicibacterium</taxon>
    </lineage>
</organism>
<dbReference type="Proteomes" id="UP000191039">
    <property type="component" value="Unassembled WGS sequence"/>
</dbReference>
<evidence type="ECO:0000313" key="5">
    <source>
        <dbReference type="Proteomes" id="UP000191039"/>
    </source>
</evidence>
<dbReference type="InterPro" id="IPR029058">
    <property type="entry name" value="AB_hydrolase_fold"/>
</dbReference>
<dbReference type="Proteomes" id="UP000220340">
    <property type="component" value="Unassembled WGS sequence"/>
</dbReference>
<dbReference type="Gene3D" id="3.40.50.1820">
    <property type="entry name" value="alpha/beta hydrolase"/>
    <property type="match status" value="1"/>
</dbReference>
<dbReference type="STRING" id="1801.BRW64_17100"/>
<protein>
    <submittedName>
        <fullName evidence="4">PE-PPE domain-containing protein</fullName>
    </submittedName>
</protein>
<evidence type="ECO:0000259" key="2">
    <source>
        <dbReference type="Pfam" id="PF08237"/>
    </source>
</evidence>
<evidence type="ECO:0000313" key="6">
    <source>
        <dbReference type="Proteomes" id="UP000220340"/>
    </source>
</evidence>
<feature type="compositionally biased region" description="Basic and acidic residues" evidence="1">
    <location>
        <begin position="378"/>
        <end position="387"/>
    </location>
</feature>
<feature type="domain" description="PE-PPE" evidence="2">
    <location>
        <begin position="81"/>
        <end position="330"/>
    </location>
</feature>
<accession>A0A1Q4HAS3</accession>
<keyword evidence="6" id="KW-1185">Reference proteome</keyword>
<dbReference type="InterPro" id="IPR013228">
    <property type="entry name" value="PE-PPE_C"/>
</dbReference>
<evidence type="ECO:0000256" key="1">
    <source>
        <dbReference type="SAM" id="MobiDB-lite"/>
    </source>
</evidence>
<evidence type="ECO:0000313" key="3">
    <source>
        <dbReference type="EMBL" id="OPE54717.1"/>
    </source>
</evidence>
<reference evidence="4 6" key="2">
    <citation type="submission" date="2017-10" db="EMBL/GenBank/DDBJ databases">
        <title>The new phylogeny of genus Mycobacterium.</title>
        <authorList>
            <person name="Tortoli E."/>
            <person name="Trovato A."/>
            <person name="Cirillo D.M."/>
        </authorList>
    </citation>
    <scope>NUCLEOTIDE SEQUENCE [LARGE SCALE GENOMIC DNA]</scope>
    <source>
        <strain evidence="4 6">IP141170001</strain>
    </source>
</reference>
<feature type="compositionally biased region" description="Low complexity" evidence="1">
    <location>
        <begin position="488"/>
        <end position="501"/>
    </location>
</feature>
<dbReference type="RefSeq" id="WP_073857464.1">
    <property type="nucleotide sequence ID" value="NZ_BAAATC010000019.1"/>
</dbReference>
<proteinExistence type="predicted"/>
<feature type="region of interest" description="Disordered" evidence="1">
    <location>
        <begin position="368"/>
        <end position="501"/>
    </location>
</feature>
<reference evidence="3 5" key="1">
    <citation type="submission" date="2016-09" db="EMBL/GenBank/DDBJ databases">
        <title>genome sequences of unsequenced Mycobacteria.</title>
        <authorList>
            <person name="Greninger A.L."/>
            <person name="Jerome K.R."/>
            <person name="Mcnair B."/>
            <person name="Wallis C."/>
            <person name="Fang F."/>
        </authorList>
    </citation>
    <scope>NUCLEOTIDE SEQUENCE [LARGE SCALE GENOMIC DNA]</scope>
    <source>
        <strain evidence="3 5">BM1</strain>
    </source>
</reference>
<feature type="compositionally biased region" description="Low complexity" evidence="1">
    <location>
        <begin position="401"/>
        <end position="415"/>
    </location>
</feature>
<evidence type="ECO:0000313" key="4">
    <source>
        <dbReference type="EMBL" id="PEG54836.1"/>
    </source>
</evidence>
<dbReference type="SUPFAM" id="SSF53474">
    <property type="entry name" value="alpha/beta-Hydrolases"/>
    <property type="match status" value="1"/>
</dbReference>
<dbReference type="OrthoDB" id="4568361at2"/>
<dbReference type="Pfam" id="PF08237">
    <property type="entry name" value="PE-PPE"/>
    <property type="match status" value="1"/>
</dbReference>
<name>A0A1Q4HAS3_9MYCO</name>
<sequence>MRIAQIARTSITTALALLAAVIVTVASTLSLAVALAATALIVPGTGTPNANIVGGYLENARDYYISPFNPACTAENDCALQGIDYPAQFWPFPLPGWGGLRGAKWDVSTGEGLANLNSTLVNTLVQKPGEPVVLFGYSQGGNIVSRQKRNLSYLPKDQTYLSFVMIGNPNRPNGGLFERLAFLGHVPILDVTFGLPAPTDTCDHICATDISFRYGGVSDFPIYPLNALAVLNAIAGFVYVHGTYLAPNAKSYPGELPDGYTPEELAEQLADEDNWQDYGDTRYITIPTKTLPIVRPFLQFAKATGTGFLINPIVTLLSPVLEVLIETGYDRTLSYGVPAPFRLIPRINPITLTRDVIEALGQGFRDAFGKRPAVQQEPQDRRSESPDGGRVAAVNTDVDETAPAADLDAAAPAEPTRAEKRAALAEARTAPRSVLSARTGTRSASAPEELAEVEELTEIETAPETEAEPESEPESEAETESGEDSSEAPDSPSADSADQAA</sequence>
<comment type="caution">
    <text evidence="3">The sequence shown here is derived from an EMBL/GenBank/DDBJ whole genome shotgun (WGS) entry which is preliminary data.</text>
</comment>
<dbReference type="EMBL" id="MIJD01000068">
    <property type="protein sequence ID" value="OPE54717.1"/>
    <property type="molecule type" value="Genomic_DNA"/>
</dbReference>
<feature type="compositionally biased region" description="Acidic residues" evidence="1">
    <location>
        <begin position="449"/>
        <end position="487"/>
    </location>
</feature>
<gene>
    <name evidence="3" type="ORF">BV510_08760</name>
    <name evidence="4" type="ORF">CRI78_08270</name>
</gene>
<dbReference type="AlphaFoldDB" id="A0A1Q4HAS3"/>